<dbReference type="AlphaFoldDB" id="A0A0G9H8Q7"/>
<reference evidence="2 3" key="1">
    <citation type="journal article" date="2015" name="Antonie Van Leeuwenhoek">
        <title>A phylogenomic and molecular marker based taxonomic framework for the order Xanthomonadales: proposal to transfer the families Algiphilaceae and Solimonadaceae to the order Nevskiales ord. nov. and to create a new family within the order Xanthomonadales, the family Rhodanobacteraceae fam. nov., containing the genus Rhodanobacter and its closest relatives.</title>
        <authorList>
            <person name="Naushad S."/>
            <person name="Adeolu M."/>
            <person name="Wong S."/>
            <person name="Sohail M."/>
            <person name="Schellhorn H.E."/>
            <person name="Gupta R.S."/>
        </authorList>
    </citation>
    <scope>NUCLEOTIDE SEQUENCE [LARGE SCALE GENOMIC DNA]</scope>
    <source>
        <strain evidence="2 3">DSM 16301</strain>
    </source>
</reference>
<keyword evidence="1" id="KW-0472">Membrane</keyword>
<keyword evidence="1" id="KW-0812">Transmembrane</keyword>
<proteinExistence type="predicted"/>
<dbReference type="STRING" id="1440762.Y882_08445"/>
<dbReference type="PATRIC" id="fig|1440762.4.peg.1190"/>
<organism evidence="2 3">
    <name type="scientific">Dyella japonica DSM 16301</name>
    <dbReference type="NCBI Taxonomy" id="1440762"/>
    <lineage>
        <taxon>Bacteria</taxon>
        <taxon>Pseudomonadati</taxon>
        <taxon>Pseudomonadota</taxon>
        <taxon>Gammaproteobacteria</taxon>
        <taxon>Lysobacterales</taxon>
        <taxon>Rhodanobacteraceae</taxon>
        <taxon>Dyella</taxon>
    </lineage>
</organism>
<dbReference type="RefSeq" id="WP_046971442.1">
    <property type="nucleotide sequence ID" value="NZ_JPLA01000022.1"/>
</dbReference>
<evidence type="ECO:0000313" key="2">
    <source>
        <dbReference type="EMBL" id="KLD64102.1"/>
    </source>
</evidence>
<evidence type="ECO:0000313" key="3">
    <source>
        <dbReference type="Proteomes" id="UP000035481"/>
    </source>
</evidence>
<protein>
    <submittedName>
        <fullName evidence="2">Uncharacterized protein</fullName>
    </submittedName>
</protein>
<dbReference type="EMBL" id="JPLA01000022">
    <property type="protein sequence ID" value="KLD64102.1"/>
    <property type="molecule type" value="Genomic_DNA"/>
</dbReference>
<name>A0A0G9H8Q7_9GAMM</name>
<dbReference type="OrthoDB" id="9835103at2"/>
<feature type="transmembrane region" description="Helical" evidence="1">
    <location>
        <begin position="111"/>
        <end position="132"/>
    </location>
</feature>
<comment type="caution">
    <text evidence="2">The sequence shown here is derived from an EMBL/GenBank/DDBJ whole genome shotgun (WGS) entry which is preliminary data.</text>
</comment>
<keyword evidence="1" id="KW-1133">Transmembrane helix</keyword>
<dbReference type="Proteomes" id="UP000035481">
    <property type="component" value="Unassembled WGS sequence"/>
</dbReference>
<sequence length="154" mass="17531">MALRTITGHLASWGSIEENQNGARHYSYLRFNTESGSDGYCEGVMTLPVLDSLLRNRGTQTFFFTEVRFPRFLGSVKRHVLYAVQSEGRTTEAVEQSCRLVSQQKVEAFKLLFYGLFLLPLYGFGLLLWIWAARLLALRLPATAMSQELRRSST</sequence>
<evidence type="ECO:0000256" key="1">
    <source>
        <dbReference type="SAM" id="Phobius"/>
    </source>
</evidence>
<gene>
    <name evidence="2" type="ORF">Y882_08445</name>
</gene>
<accession>A0A0G9H8Q7</accession>